<dbReference type="Gene3D" id="1.10.10.10">
    <property type="entry name" value="Winged helix-like DNA-binding domain superfamily/Winged helix DNA-binding domain"/>
    <property type="match status" value="1"/>
</dbReference>
<evidence type="ECO:0000259" key="1">
    <source>
        <dbReference type="Pfam" id="PF05043"/>
    </source>
</evidence>
<accession>A0ABZ2SK94</accession>
<evidence type="ECO:0000313" key="2">
    <source>
        <dbReference type="EMBL" id="WYJ76273.1"/>
    </source>
</evidence>
<feature type="domain" description="Mga helix-turn-helix" evidence="1">
    <location>
        <begin position="80"/>
        <end position="161"/>
    </location>
</feature>
<name>A0ABZ2SK94_9ENTE</name>
<dbReference type="EMBL" id="CP147251">
    <property type="protein sequence ID" value="WYJ76273.1"/>
    <property type="molecule type" value="Genomic_DNA"/>
</dbReference>
<proteinExistence type="predicted"/>
<organism evidence="2 3">
    <name type="scientific">Candidatus Enterococcus lowellii</name>
    <dbReference type="NCBI Taxonomy" id="2230877"/>
    <lineage>
        <taxon>Bacteria</taxon>
        <taxon>Bacillati</taxon>
        <taxon>Bacillota</taxon>
        <taxon>Bacilli</taxon>
        <taxon>Lactobacillales</taxon>
        <taxon>Enterococcaceae</taxon>
        <taxon>Enterococcus</taxon>
    </lineage>
</organism>
<dbReference type="RefSeq" id="WP_207942468.1">
    <property type="nucleotide sequence ID" value="NZ_CP147251.1"/>
</dbReference>
<dbReference type="Proteomes" id="UP000664701">
    <property type="component" value="Chromosome"/>
</dbReference>
<sequence length="480" mass="57054">MFALHGSVRLKRDILEILENNTEYISTKEITELLGYPSFNSVKQACTELKQQFEQLYTKEEAEFLIKVSGGIKLVRNGVNIQRLAQQLLVNDIVYPLLSVLFIQRTTSTDLFLEEHFISRTALYNRTRILNTILHHYGLHISLSSRISINGEESRIRMFGYIFLFIAHRMFKHYPNHEYQEDLEQVTADIFEYLDIPLTINQKQMLTLLTLVNHLGVIHEQFLTPDNLLLQHLSSVTYPDKPPFLTTWSTSDWQFYVAFLYIYNLVETKYDSHLLLKNELLFEKEIDSWLLLFEEYFFSLYESEKEPARVLLDKHLICAMNFPFEEELLDNFKGVNEYTVREQFPEFMELFDLFWQKVSNKEMIYQQSEYVRRMSLLTAIKLIDFERMKPKITIYVFSDVSELHKHYFQVRLKNNLSNYSLSFVDDYREAELIISTIEFLEQLTEQQKLLQVRINFPVLDMLLVEQAIREITANLCTEDT</sequence>
<dbReference type="InterPro" id="IPR036388">
    <property type="entry name" value="WH-like_DNA-bd_sf"/>
</dbReference>
<protein>
    <recommendedName>
        <fullName evidence="1">Mga helix-turn-helix domain-containing protein</fullName>
    </recommendedName>
</protein>
<reference evidence="2 3" key="1">
    <citation type="submission" date="2024-03" db="EMBL/GenBank/DDBJ databases">
        <title>The Genome Sequence of Enterococcus sp. DIV2402.</title>
        <authorList>
            <consortium name="The Broad Institute Genomics Platform"/>
            <consortium name="The Broad Institute Microbial Omics Core"/>
            <consortium name="The Broad Institute Genomic Center for Infectious Diseases"/>
            <person name="Earl A."/>
            <person name="Manson A."/>
            <person name="Gilmore M."/>
            <person name="Schwartman J."/>
            <person name="Shea T."/>
            <person name="Abouelleil A."/>
            <person name="Cao P."/>
            <person name="Chapman S."/>
            <person name="Cusick C."/>
            <person name="Young S."/>
            <person name="Neafsey D."/>
            <person name="Nusbaum C."/>
            <person name="Birren B."/>
        </authorList>
    </citation>
    <scope>NUCLEOTIDE SEQUENCE [LARGE SCALE GENOMIC DNA]</scope>
    <source>
        <strain evidence="2 3">DIV2402</strain>
    </source>
</reference>
<dbReference type="InterPro" id="IPR007737">
    <property type="entry name" value="Mga_HTH"/>
</dbReference>
<keyword evidence="3" id="KW-1185">Reference proteome</keyword>
<gene>
    <name evidence="2" type="ORF">DOK78_000899</name>
</gene>
<dbReference type="Pfam" id="PF05043">
    <property type="entry name" value="Mga"/>
    <property type="match status" value="1"/>
</dbReference>
<evidence type="ECO:0000313" key="3">
    <source>
        <dbReference type="Proteomes" id="UP000664701"/>
    </source>
</evidence>